<reference evidence="1 2" key="1">
    <citation type="submission" date="2018-04" db="EMBL/GenBank/DDBJ databases">
        <title>Active sludge and wastewater microbial communities from Klosterneuburg, Austria.</title>
        <authorList>
            <person name="Wagner M."/>
        </authorList>
    </citation>
    <scope>NUCLEOTIDE SEQUENCE [LARGE SCALE GENOMIC DNA]</scope>
    <source>
        <strain evidence="1 2">Nm4</strain>
    </source>
</reference>
<name>A0A2T5I624_9PROT</name>
<organism evidence="1 2">
    <name type="scientific">Nitrosomonas ureae</name>
    <dbReference type="NCBI Taxonomy" id="44577"/>
    <lineage>
        <taxon>Bacteria</taxon>
        <taxon>Pseudomonadati</taxon>
        <taxon>Pseudomonadota</taxon>
        <taxon>Betaproteobacteria</taxon>
        <taxon>Nitrosomonadales</taxon>
        <taxon>Nitrosomonadaceae</taxon>
        <taxon>Nitrosomonas</taxon>
    </lineage>
</organism>
<accession>A0A2T5I624</accession>
<sequence length="119" mass="13401">MNTPMNALVSDMVNLLDESLREDFEERAGIIEFDAELPRDHAECLALLDVLHRHPSALCGATLLQVKLKNSVYMGLTTDIDHARLYLKNIGGVEIAFLNLKNVIDHQFEGICRIDIAHF</sequence>
<proteinExistence type="predicted"/>
<evidence type="ECO:0000313" key="2">
    <source>
        <dbReference type="Proteomes" id="UP000244110"/>
    </source>
</evidence>
<protein>
    <submittedName>
        <fullName evidence="1">Uncharacterized protein</fullName>
    </submittedName>
</protein>
<dbReference type="AlphaFoldDB" id="A0A2T5I624"/>
<dbReference type="Proteomes" id="UP000244110">
    <property type="component" value="Unassembled WGS sequence"/>
</dbReference>
<gene>
    <name evidence="1" type="ORF">C8R28_105311</name>
</gene>
<evidence type="ECO:0000313" key="1">
    <source>
        <dbReference type="EMBL" id="PTQ79279.1"/>
    </source>
</evidence>
<comment type="caution">
    <text evidence="1">The sequence shown here is derived from an EMBL/GenBank/DDBJ whole genome shotgun (WGS) entry which is preliminary data.</text>
</comment>
<dbReference type="RefSeq" id="WP_107787950.1">
    <property type="nucleotide sequence ID" value="NZ_QAOL01000053.1"/>
</dbReference>
<dbReference type="EMBL" id="QAOL01000053">
    <property type="protein sequence ID" value="PTQ79279.1"/>
    <property type="molecule type" value="Genomic_DNA"/>
</dbReference>